<dbReference type="GeneID" id="67008300"/>
<dbReference type="Proteomes" id="UP001043456">
    <property type="component" value="Unassembled WGS sequence"/>
</dbReference>
<name>A0A9P3EZ81_9EURO</name>
<reference evidence="1 2" key="1">
    <citation type="submission" date="2018-10" db="EMBL/GenBank/DDBJ databases">
        <title>Pan-genome distribution and transcriptional activeness of fungal secondary metabolism genes in Aspergillus section Fumigati.</title>
        <authorList>
            <person name="Takahashi H."/>
            <person name="Umemura M."/>
            <person name="Ninomiya A."/>
            <person name="Kusuya Y."/>
            <person name="Urayama S."/>
            <person name="Shimizu M."/>
            <person name="Watanabe A."/>
            <person name="Kamei K."/>
            <person name="Yaguchi T."/>
            <person name="Hagiwara D."/>
        </authorList>
    </citation>
    <scope>NUCLEOTIDE SEQUENCE [LARGE SCALE GENOMIC DNA]</scope>
    <source>
        <strain evidence="1 2">IFM 55266</strain>
    </source>
</reference>
<accession>A0A9P3EZ81</accession>
<proteinExistence type="predicted"/>
<keyword evidence="2" id="KW-1185">Reference proteome</keyword>
<dbReference type="RefSeq" id="XP_043161474.1">
    <property type="nucleotide sequence ID" value="XM_043305539.1"/>
</dbReference>
<evidence type="ECO:0000313" key="2">
    <source>
        <dbReference type="Proteomes" id="UP001043456"/>
    </source>
</evidence>
<comment type="caution">
    <text evidence="1">The sequence shown here is derived from an EMBL/GenBank/DDBJ whole genome shotgun (WGS) entry which is preliminary data.</text>
</comment>
<evidence type="ECO:0000313" key="1">
    <source>
        <dbReference type="EMBL" id="GIJ90728.1"/>
    </source>
</evidence>
<protein>
    <submittedName>
        <fullName evidence="1">Uncharacterized protein</fullName>
    </submittedName>
</protein>
<dbReference type="AlphaFoldDB" id="A0A9P3EZ81"/>
<gene>
    <name evidence="1" type="ORF">Asppvi_009690</name>
</gene>
<organism evidence="1 2">
    <name type="scientific">Aspergillus pseudoviridinutans</name>
    <dbReference type="NCBI Taxonomy" id="1517512"/>
    <lineage>
        <taxon>Eukaryota</taxon>
        <taxon>Fungi</taxon>
        <taxon>Dikarya</taxon>
        <taxon>Ascomycota</taxon>
        <taxon>Pezizomycotina</taxon>
        <taxon>Eurotiomycetes</taxon>
        <taxon>Eurotiomycetidae</taxon>
        <taxon>Eurotiales</taxon>
        <taxon>Aspergillaceae</taxon>
        <taxon>Aspergillus</taxon>
        <taxon>Aspergillus subgen. Fumigati</taxon>
    </lineage>
</organism>
<dbReference type="EMBL" id="BHVY01000007">
    <property type="protein sequence ID" value="GIJ90728.1"/>
    <property type="molecule type" value="Genomic_DNA"/>
</dbReference>
<dbReference type="OrthoDB" id="4505292at2759"/>
<sequence length="84" mass="9312">MSHHSGPSSWLYITSLAGRPRSSEHHAWHRGQAQLAKTIRSHCRPAPSRDMLLASPPLPLFNGLPTIYHFDNHDNLPVRTGPAG</sequence>